<feature type="signal peptide" evidence="2">
    <location>
        <begin position="1"/>
        <end position="23"/>
    </location>
</feature>
<reference evidence="5 6" key="1">
    <citation type="submission" date="2024-07" db="EMBL/GenBank/DDBJ databases">
        <title>Section-level genome sequencing and comparative genomics of Aspergillus sections Usti and Cavernicolus.</title>
        <authorList>
            <consortium name="Lawrence Berkeley National Laboratory"/>
            <person name="Nybo J.L."/>
            <person name="Vesth T.C."/>
            <person name="Theobald S."/>
            <person name="Frisvad J.C."/>
            <person name="Larsen T.O."/>
            <person name="Kjaerboelling I."/>
            <person name="Rothschild-Mancinelli K."/>
            <person name="Lyhne E.K."/>
            <person name="Kogle M.E."/>
            <person name="Barry K."/>
            <person name="Clum A."/>
            <person name="Na H."/>
            <person name="Ledsgaard L."/>
            <person name="Lin J."/>
            <person name="Lipzen A."/>
            <person name="Kuo A."/>
            <person name="Riley R."/>
            <person name="Mondo S."/>
            <person name="Labutti K."/>
            <person name="Haridas S."/>
            <person name="Pangalinan J."/>
            <person name="Salamov A.A."/>
            <person name="Simmons B.A."/>
            <person name="Magnuson J.K."/>
            <person name="Chen J."/>
            <person name="Drula E."/>
            <person name="Henrissat B."/>
            <person name="Wiebenga A."/>
            <person name="Lubbers R.J."/>
            <person name="Gomes A.C."/>
            <person name="Makela M.R."/>
            <person name="Stajich J."/>
            <person name="Grigoriev I.V."/>
            <person name="Mortensen U.H."/>
            <person name="De Vries R.P."/>
            <person name="Baker S.E."/>
            <person name="Andersen M.R."/>
        </authorList>
    </citation>
    <scope>NUCLEOTIDE SEQUENCE [LARGE SCALE GENOMIC DNA]</scope>
    <source>
        <strain evidence="5 6">CBS 588.65</strain>
    </source>
</reference>
<evidence type="ECO:0000259" key="4">
    <source>
        <dbReference type="Pfam" id="PF23865"/>
    </source>
</evidence>
<evidence type="ECO:0000313" key="5">
    <source>
        <dbReference type="EMBL" id="KAL2811330.1"/>
    </source>
</evidence>
<dbReference type="InterPro" id="IPR055647">
    <property type="entry name" value="DUF7223"/>
</dbReference>
<keyword evidence="6" id="KW-1185">Reference proteome</keyword>
<feature type="domain" description="DUF7223" evidence="4">
    <location>
        <begin position="216"/>
        <end position="469"/>
    </location>
</feature>
<feature type="compositionally biased region" description="Low complexity" evidence="1">
    <location>
        <begin position="500"/>
        <end position="516"/>
    </location>
</feature>
<dbReference type="EMBL" id="JBFXLT010000059">
    <property type="protein sequence ID" value="KAL2811330.1"/>
    <property type="molecule type" value="Genomic_DNA"/>
</dbReference>
<dbReference type="Proteomes" id="UP001610334">
    <property type="component" value="Unassembled WGS sequence"/>
</dbReference>
<evidence type="ECO:0000313" key="6">
    <source>
        <dbReference type="Proteomes" id="UP001610334"/>
    </source>
</evidence>
<comment type="caution">
    <text evidence="5">The sequence shown here is derived from an EMBL/GenBank/DDBJ whole genome shotgun (WGS) entry which is preliminary data.</text>
</comment>
<organism evidence="5 6">
    <name type="scientific">Aspergillus granulosus</name>
    <dbReference type="NCBI Taxonomy" id="176169"/>
    <lineage>
        <taxon>Eukaryota</taxon>
        <taxon>Fungi</taxon>
        <taxon>Dikarya</taxon>
        <taxon>Ascomycota</taxon>
        <taxon>Pezizomycotina</taxon>
        <taxon>Eurotiomycetes</taxon>
        <taxon>Eurotiomycetidae</taxon>
        <taxon>Eurotiales</taxon>
        <taxon>Aspergillaceae</taxon>
        <taxon>Aspergillus</taxon>
        <taxon>Aspergillus subgen. Nidulantes</taxon>
    </lineage>
</organism>
<evidence type="ECO:0000259" key="3">
    <source>
        <dbReference type="Pfam" id="PF22974"/>
    </source>
</evidence>
<feature type="region of interest" description="Disordered" evidence="1">
    <location>
        <begin position="476"/>
        <end position="529"/>
    </location>
</feature>
<proteinExistence type="predicted"/>
<evidence type="ECO:0000256" key="1">
    <source>
        <dbReference type="SAM" id="MobiDB-lite"/>
    </source>
</evidence>
<protein>
    <submittedName>
        <fullName evidence="5">Uncharacterized protein</fullName>
    </submittedName>
</protein>
<dbReference type="Pfam" id="PF22974">
    <property type="entry name" value="DUF7029"/>
    <property type="match status" value="1"/>
</dbReference>
<name>A0ABR4H7A2_9EURO</name>
<feature type="compositionally biased region" description="Low complexity" evidence="1">
    <location>
        <begin position="476"/>
        <end position="493"/>
    </location>
</feature>
<gene>
    <name evidence="5" type="ORF">BJX63DRAFT_433483</name>
</gene>
<dbReference type="Pfam" id="PF23865">
    <property type="entry name" value="DUF7223"/>
    <property type="match status" value="1"/>
</dbReference>
<accession>A0ABR4H7A2</accession>
<keyword evidence="2" id="KW-0732">Signal</keyword>
<evidence type="ECO:0000256" key="2">
    <source>
        <dbReference type="SAM" id="SignalP"/>
    </source>
</evidence>
<feature type="domain" description="DUF7029" evidence="3">
    <location>
        <begin position="81"/>
        <end position="178"/>
    </location>
</feature>
<sequence length="529" mass="55827">MARLSRGWLGVCLFSLSFNLGFSLVFKEISAPDVVPPSLNTRTTEDLDFSYLDLLSRDSFYWTGAQNGHPTLANLTIDLPGDDETVVSIDRFKHLLASIQCTNGTMTIPFKNDKAYEYIKRGWEWLNDVDPHKLVIVVGAGDCGWNPTRIPFAASSVVFDDVANTAKFFGKTMAWKDFQNYELTVGRYRPVSASNAVSQRDFDKTLTLPFNLPLPFSSGQIQTPVDALALTWFCADCGTQGSFDFGFHIETKYGIPQGASISLSPNGVKAVLAPRIAIQADIGGDIDDEWEIGKIPVGGISIPGGILDVGPQVTFSLGYSIGPLQGSAGISTGITASLPDDSELEIGLISPDVSSTGWSPKLDTKPVTVDARLVGEVLVYVKASIDLSAEALGQGFEAGINLKPYVGGALMAQASSGEVCEGEGNHYGVKVYPKAGIALNADVAKANDPEDPLAEAVIASVTASLPTYCASFGGSSGTSSSPMPSSSVASSSIPAPPATTNPTGSASPIPTPSSSSNLIRRETYVTSLL</sequence>
<dbReference type="InterPro" id="IPR054293">
    <property type="entry name" value="DUF7029"/>
</dbReference>
<feature type="chain" id="PRO_5046577838" evidence="2">
    <location>
        <begin position="24"/>
        <end position="529"/>
    </location>
</feature>